<comment type="caution">
    <text evidence="9">The sequence shown here is derived from an EMBL/GenBank/DDBJ whole genome shotgun (WGS) entry which is preliminary data.</text>
</comment>
<dbReference type="GO" id="GO:0046872">
    <property type="term" value="F:metal ion binding"/>
    <property type="evidence" value="ECO:0007669"/>
    <property type="project" value="UniProtKB-KW"/>
</dbReference>
<dbReference type="PRINTS" id="PR00604">
    <property type="entry name" value="CYTCHRMECIAB"/>
</dbReference>
<evidence type="ECO:0000256" key="4">
    <source>
        <dbReference type="ARBA" id="ARBA00022982"/>
    </source>
</evidence>
<dbReference type="AlphaFoldDB" id="K2PU44"/>
<keyword evidence="2 6" id="KW-0349">Heme</keyword>
<proteinExistence type="predicted"/>
<keyword evidence="7" id="KW-0732">Signal</keyword>
<dbReference type="InterPro" id="IPR009056">
    <property type="entry name" value="Cyt_c-like_dom"/>
</dbReference>
<dbReference type="InterPro" id="IPR002327">
    <property type="entry name" value="Cyt_c_1A/1B"/>
</dbReference>
<evidence type="ECO:0000256" key="3">
    <source>
        <dbReference type="ARBA" id="ARBA00022723"/>
    </source>
</evidence>
<name>K2PU44_9HYPH</name>
<dbReference type="Proteomes" id="UP000007374">
    <property type="component" value="Unassembled WGS sequence"/>
</dbReference>
<dbReference type="GO" id="GO:0020037">
    <property type="term" value="F:heme binding"/>
    <property type="evidence" value="ECO:0007669"/>
    <property type="project" value="InterPro"/>
</dbReference>
<reference evidence="9 10" key="1">
    <citation type="journal article" date="2012" name="J. Bacteriol.">
        <title>Genome Sequence of Nitratireductor indicus Type Strain C115.</title>
        <authorList>
            <person name="Lai Q."/>
            <person name="Li G."/>
            <person name="Yu Z."/>
            <person name="Shao Z."/>
        </authorList>
    </citation>
    <scope>NUCLEOTIDE SEQUENCE [LARGE SCALE GENOMIC DNA]</scope>
    <source>
        <strain evidence="9 10">C115</strain>
    </source>
</reference>
<evidence type="ECO:0000256" key="2">
    <source>
        <dbReference type="ARBA" id="ARBA00022617"/>
    </source>
</evidence>
<evidence type="ECO:0000313" key="10">
    <source>
        <dbReference type="Proteomes" id="UP000007374"/>
    </source>
</evidence>
<dbReference type="Gene3D" id="1.10.760.10">
    <property type="entry name" value="Cytochrome c-like domain"/>
    <property type="match status" value="1"/>
</dbReference>
<keyword evidence="4" id="KW-0249">Electron transport</keyword>
<dbReference type="GO" id="GO:0009055">
    <property type="term" value="F:electron transfer activity"/>
    <property type="evidence" value="ECO:0007669"/>
    <property type="project" value="InterPro"/>
</dbReference>
<dbReference type="InterPro" id="IPR036909">
    <property type="entry name" value="Cyt_c-like_dom_sf"/>
</dbReference>
<organism evidence="9 10">
    <name type="scientific">Nitratireductor indicus C115</name>
    <dbReference type="NCBI Taxonomy" id="1231190"/>
    <lineage>
        <taxon>Bacteria</taxon>
        <taxon>Pseudomonadati</taxon>
        <taxon>Pseudomonadota</taxon>
        <taxon>Alphaproteobacteria</taxon>
        <taxon>Hyphomicrobiales</taxon>
        <taxon>Phyllobacteriaceae</taxon>
        <taxon>Nitratireductor</taxon>
    </lineage>
</organism>
<dbReference type="Pfam" id="PF00034">
    <property type="entry name" value="Cytochrom_C"/>
    <property type="match status" value="1"/>
</dbReference>
<dbReference type="eggNOG" id="COG3474">
    <property type="taxonomic scope" value="Bacteria"/>
</dbReference>
<keyword evidence="1" id="KW-0813">Transport</keyword>
<evidence type="ECO:0000313" key="9">
    <source>
        <dbReference type="EMBL" id="EKF44577.1"/>
    </source>
</evidence>
<gene>
    <name evidence="9" type="ORF">NA8A_02505</name>
</gene>
<evidence type="ECO:0000256" key="6">
    <source>
        <dbReference type="PROSITE-ProRule" id="PRU00433"/>
    </source>
</evidence>
<evidence type="ECO:0000256" key="7">
    <source>
        <dbReference type="SAM" id="SignalP"/>
    </source>
</evidence>
<evidence type="ECO:0000256" key="1">
    <source>
        <dbReference type="ARBA" id="ARBA00022448"/>
    </source>
</evidence>
<dbReference type="RefSeq" id="WP_009755824.1">
    <property type="nucleotide sequence ID" value="NZ_AMSI01000001.1"/>
</dbReference>
<dbReference type="PANTHER" id="PTHR11961">
    <property type="entry name" value="CYTOCHROME C"/>
    <property type="match status" value="1"/>
</dbReference>
<dbReference type="STRING" id="721133.SAMN05216176_102505"/>
<evidence type="ECO:0000256" key="5">
    <source>
        <dbReference type="ARBA" id="ARBA00023004"/>
    </source>
</evidence>
<dbReference type="PROSITE" id="PS51007">
    <property type="entry name" value="CYTC"/>
    <property type="match status" value="1"/>
</dbReference>
<evidence type="ECO:0000259" key="8">
    <source>
        <dbReference type="PROSITE" id="PS51007"/>
    </source>
</evidence>
<dbReference type="PATRIC" id="fig|1231190.3.peg.529"/>
<keyword evidence="10" id="KW-1185">Reference proteome</keyword>
<dbReference type="OrthoDB" id="9779283at2"/>
<dbReference type="SUPFAM" id="SSF46626">
    <property type="entry name" value="Cytochrome c"/>
    <property type="match status" value="1"/>
</dbReference>
<feature type="signal peptide" evidence="7">
    <location>
        <begin position="1"/>
        <end position="24"/>
    </location>
</feature>
<keyword evidence="3 6" id="KW-0479">Metal-binding</keyword>
<feature type="chain" id="PRO_5003866581" evidence="7">
    <location>
        <begin position="25"/>
        <end position="133"/>
    </location>
</feature>
<protein>
    <submittedName>
        <fullName evidence="9">Peptide chain release factor 2</fullName>
    </submittedName>
</protein>
<accession>K2PU44</accession>
<feature type="domain" description="Cytochrome c" evidence="8">
    <location>
        <begin position="26"/>
        <end position="129"/>
    </location>
</feature>
<keyword evidence="5 6" id="KW-0408">Iron</keyword>
<sequence>MPKLMKAMALAAPLFLGLYGAAHADPDADDGEKVFARCKACHAVGEGAKHKVGPELNDLFGRVAGTVEGFKFSPAMHEAGEKGLVWDEETLHAYLAAPRSVVPGTKMAFAGLKKPDDIEDVIAYLKTFSENAQ</sequence>
<dbReference type="EMBL" id="AMSI01000001">
    <property type="protein sequence ID" value="EKF44577.1"/>
    <property type="molecule type" value="Genomic_DNA"/>
</dbReference>